<dbReference type="PANTHER" id="PTHR24320:SF148">
    <property type="entry name" value="NAD(P)-BINDING ROSSMANN-FOLD SUPERFAMILY PROTEIN"/>
    <property type="match status" value="1"/>
</dbReference>
<dbReference type="CDD" id="cd05327">
    <property type="entry name" value="retinol-DH_like_SDR_c_like"/>
    <property type="match status" value="1"/>
</dbReference>
<evidence type="ECO:0000256" key="2">
    <source>
        <dbReference type="ARBA" id="ARBA00023002"/>
    </source>
</evidence>
<keyword evidence="4" id="KW-1185">Reference proteome</keyword>
<evidence type="ECO:0000313" key="3">
    <source>
        <dbReference type="EMBL" id="MXG91087.1"/>
    </source>
</evidence>
<comment type="similarity">
    <text evidence="1">Belongs to the short-chain dehydrogenases/reductases (SDR) family.</text>
</comment>
<evidence type="ECO:0000313" key="4">
    <source>
        <dbReference type="Proteomes" id="UP000473325"/>
    </source>
</evidence>
<dbReference type="PANTHER" id="PTHR24320">
    <property type="entry name" value="RETINOL DEHYDROGENASE"/>
    <property type="match status" value="1"/>
</dbReference>
<reference evidence="3 4" key="1">
    <citation type="submission" date="2019-12" db="EMBL/GenBank/DDBJ databases">
        <authorList>
            <person name="Kun Z."/>
        </authorList>
    </citation>
    <scope>NUCLEOTIDE SEQUENCE [LARGE SCALE GENOMIC DNA]</scope>
    <source>
        <strain evidence="3 4">YIM 123512</strain>
    </source>
</reference>
<proteinExistence type="inferred from homology"/>
<dbReference type="InterPro" id="IPR036291">
    <property type="entry name" value="NAD(P)-bd_dom_sf"/>
</dbReference>
<dbReference type="RefSeq" id="WP_160879014.1">
    <property type="nucleotide sequence ID" value="NZ_WUEK01000010.1"/>
</dbReference>
<dbReference type="PRINTS" id="PR00081">
    <property type="entry name" value="GDHRDH"/>
</dbReference>
<dbReference type="Pfam" id="PF00106">
    <property type="entry name" value="adh_short"/>
    <property type="match status" value="1"/>
</dbReference>
<organism evidence="3 4">
    <name type="scientific">Nocardioides flavescens</name>
    <dbReference type="NCBI Taxonomy" id="2691959"/>
    <lineage>
        <taxon>Bacteria</taxon>
        <taxon>Bacillati</taxon>
        <taxon>Actinomycetota</taxon>
        <taxon>Actinomycetes</taxon>
        <taxon>Propionibacteriales</taxon>
        <taxon>Nocardioidaceae</taxon>
        <taxon>Nocardioides</taxon>
    </lineage>
</organism>
<sequence length="298" mass="31202">MSWTERDLPDLSGRTAVVTGANSGIGLKTAKALAEHGAHVVLACRKTGAGREAAAGIDGSTEVAELDLASLDSVRRFAEGVDRPVDLLVNNAGVMTPPRYRETADGFELQYGTNHLGHVALTARLLPRLLEASAPRVVSVSSIAHHAGDESVLQGNPAATYRPDKAYGNSKLADLLFALELQRRAAAAGSPLTATAAHPGVSATGLVTSRDGLGAIAPIRWTAPVWSRLLFQSATAGARPTLYAATVAEPGSYTGSTWLREARGPVGPARLSRCAQDQTLASRLWDLSLEQVGLSIEL</sequence>
<dbReference type="InterPro" id="IPR002347">
    <property type="entry name" value="SDR_fam"/>
</dbReference>
<evidence type="ECO:0000256" key="1">
    <source>
        <dbReference type="ARBA" id="ARBA00006484"/>
    </source>
</evidence>
<accession>A0A6L7EU94</accession>
<dbReference type="SUPFAM" id="SSF51735">
    <property type="entry name" value="NAD(P)-binding Rossmann-fold domains"/>
    <property type="match status" value="1"/>
</dbReference>
<dbReference type="EMBL" id="WUEK01000010">
    <property type="protein sequence ID" value="MXG91087.1"/>
    <property type="molecule type" value="Genomic_DNA"/>
</dbReference>
<dbReference type="NCBIfam" id="NF004846">
    <property type="entry name" value="PRK06197.1"/>
    <property type="match status" value="1"/>
</dbReference>
<comment type="caution">
    <text evidence="3">The sequence shown here is derived from an EMBL/GenBank/DDBJ whole genome shotgun (WGS) entry which is preliminary data.</text>
</comment>
<name>A0A6L7EU94_9ACTN</name>
<dbReference type="Proteomes" id="UP000473325">
    <property type="component" value="Unassembled WGS sequence"/>
</dbReference>
<keyword evidence="2" id="KW-0560">Oxidoreductase</keyword>
<dbReference type="Gene3D" id="3.40.50.720">
    <property type="entry name" value="NAD(P)-binding Rossmann-like Domain"/>
    <property type="match status" value="1"/>
</dbReference>
<gene>
    <name evidence="3" type="ORF">GRQ65_16180</name>
</gene>
<protein>
    <submittedName>
        <fullName evidence="3">SDR family NAD(P)-dependent oxidoreductase</fullName>
    </submittedName>
</protein>
<dbReference type="AlphaFoldDB" id="A0A6L7EU94"/>
<dbReference type="GO" id="GO:0016491">
    <property type="term" value="F:oxidoreductase activity"/>
    <property type="evidence" value="ECO:0007669"/>
    <property type="project" value="UniProtKB-KW"/>
</dbReference>